<dbReference type="AlphaFoldDB" id="X6N2Q9"/>
<name>X6N2Q9_RETFI</name>
<protein>
    <submittedName>
        <fullName evidence="1">Uncharacterized protein</fullName>
    </submittedName>
</protein>
<proteinExistence type="predicted"/>
<organism evidence="1 2">
    <name type="scientific">Reticulomyxa filosa</name>
    <dbReference type="NCBI Taxonomy" id="46433"/>
    <lineage>
        <taxon>Eukaryota</taxon>
        <taxon>Sar</taxon>
        <taxon>Rhizaria</taxon>
        <taxon>Retaria</taxon>
        <taxon>Foraminifera</taxon>
        <taxon>Monothalamids</taxon>
        <taxon>Reticulomyxidae</taxon>
        <taxon>Reticulomyxa</taxon>
    </lineage>
</organism>
<keyword evidence="2" id="KW-1185">Reference proteome</keyword>
<sequence>KKKKKTVWDTVRKTGVEVIKILSENEAVVLGYWLDIRDKINDSQQVIVVNQSDERICISLASIEKVIVEMKAIVEWQQSVTSDNDGNNDEFIHAIDKMLEEGNVLKHEVDRVIFAGDCCSYACNPYLVTLIEASLQKPGVCATHIPFGGEKEENEEESVQGEDLTMQGAVVYAMSLGTSEQKIGSLIYLN</sequence>
<evidence type="ECO:0000313" key="1">
    <source>
        <dbReference type="EMBL" id="ETO20019.1"/>
    </source>
</evidence>
<accession>X6N2Q9</accession>
<dbReference type="Proteomes" id="UP000023152">
    <property type="component" value="Unassembled WGS sequence"/>
</dbReference>
<gene>
    <name evidence="1" type="ORF">RFI_17199</name>
</gene>
<evidence type="ECO:0000313" key="2">
    <source>
        <dbReference type="Proteomes" id="UP000023152"/>
    </source>
</evidence>
<comment type="caution">
    <text evidence="1">The sequence shown here is derived from an EMBL/GenBank/DDBJ whole genome shotgun (WGS) entry which is preliminary data.</text>
</comment>
<feature type="non-terminal residue" evidence="1">
    <location>
        <position position="1"/>
    </location>
</feature>
<feature type="non-terminal residue" evidence="1">
    <location>
        <position position="190"/>
    </location>
</feature>
<dbReference type="EMBL" id="ASPP01013031">
    <property type="protein sequence ID" value="ETO20019.1"/>
    <property type="molecule type" value="Genomic_DNA"/>
</dbReference>
<reference evidence="1 2" key="1">
    <citation type="journal article" date="2013" name="Curr. Biol.">
        <title>The Genome of the Foraminiferan Reticulomyxa filosa.</title>
        <authorList>
            <person name="Glockner G."/>
            <person name="Hulsmann N."/>
            <person name="Schleicher M."/>
            <person name="Noegel A.A."/>
            <person name="Eichinger L."/>
            <person name="Gallinger C."/>
            <person name="Pawlowski J."/>
            <person name="Sierra R."/>
            <person name="Euteneuer U."/>
            <person name="Pillet L."/>
            <person name="Moustafa A."/>
            <person name="Platzer M."/>
            <person name="Groth M."/>
            <person name="Szafranski K."/>
            <person name="Schliwa M."/>
        </authorList>
    </citation>
    <scope>NUCLEOTIDE SEQUENCE [LARGE SCALE GENOMIC DNA]</scope>
</reference>